<reference evidence="3" key="2">
    <citation type="submission" date="2016-10" db="EMBL/GenBank/DDBJ databases">
        <authorList>
            <person name="Varghese N."/>
            <person name="Submissions S."/>
        </authorList>
    </citation>
    <scope>NUCLEOTIDE SEQUENCE [LARGE SCALE GENOMIC DNA]</scope>
    <source>
        <strain evidence="3">BS3782</strain>
    </source>
</reference>
<dbReference type="PATRIC" id="fig|163011.3.peg.2469"/>
<gene>
    <name evidence="1" type="ORF">F7R14_08975</name>
    <name evidence="2" type="ORF">SAMN04490191_5520</name>
</gene>
<accession>A0A0J6HJ71</accession>
<protein>
    <submittedName>
        <fullName evidence="2">Uncharacterized protein</fullName>
    </submittedName>
</protein>
<dbReference type="Proteomes" id="UP000434925">
    <property type="component" value="Unassembled WGS sequence"/>
</dbReference>
<keyword evidence="3" id="KW-1185">Reference proteome</keyword>
<dbReference type="EMBL" id="LT629746">
    <property type="protein sequence ID" value="SDT61057.1"/>
    <property type="molecule type" value="Genomic_DNA"/>
</dbReference>
<organism evidence="2 3">
    <name type="scientific">Pseudomonas lini</name>
    <dbReference type="NCBI Taxonomy" id="163011"/>
    <lineage>
        <taxon>Bacteria</taxon>
        <taxon>Pseudomonadati</taxon>
        <taxon>Pseudomonadota</taxon>
        <taxon>Gammaproteobacteria</taxon>
        <taxon>Pseudomonadales</taxon>
        <taxon>Pseudomonadaceae</taxon>
        <taxon>Pseudomonas</taxon>
    </lineage>
</organism>
<dbReference type="RefSeq" id="WP_038979569.1">
    <property type="nucleotide sequence ID" value="NZ_JABTYG010000005.1"/>
</dbReference>
<dbReference type="EMBL" id="VZPO01000003">
    <property type="protein sequence ID" value="KAB0506217.1"/>
    <property type="molecule type" value="Genomic_DNA"/>
</dbReference>
<dbReference type="Proteomes" id="UP000182814">
    <property type="component" value="Chromosome I"/>
</dbReference>
<evidence type="ECO:0000313" key="1">
    <source>
        <dbReference type="EMBL" id="KAB0506217.1"/>
    </source>
</evidence>
<evidence type="ECO:0000313" key="2">
    <source>
        <dbReference type="EMBL" id="SDT61057.1"/>
    </source>
</evidence>
<reference evidence="2" key="1">
    <citation type="submission" date="2016-10" db="EMBL/GenBank/DDBJ databases">
        <authorList>
            <person name="de Groot N.N."/>
        </authorList>
    </citation>
    <scope>NUCLEOTIDE SEQUENCE [LARGE SCALE GENOMIC DNA]</scope>
    <source>
        <strain evidence="2">BS3782</strain>
    </source>
</reference>
<proteinExistence type="predicted"/>
<dbReference type="AlphaFoldDB" id="A0A0J6HJ71"/>
<name>A0A0J6HJ71_9PSED</name>
<evidence type="ECO:0000313" key="4">
    <source>
        <dbReference type="Proteomes" id="UP000434925"/>
    </source>
</evidence>
<sequence length="89" mass="9905">MSGFESFVVDAQQCAALFRLGRDVEAGLAMIELIGALHPRLDSTPHESQQQWAFLLGEMFACQEAQNWLALADYLEYELVEILTASLSV</sequence>
<reference evidence="1 4" key="3">
    <citation type="submission" date="2019-09" db="EMBL/GenBank/DDBJ databases">
        <title>Draft genome sequences of 48 bacterial type strains from the CCUG.</title>
        <authorList>
            <person name="Tunovic T."/>
            <person name="Pineiro-Iglesias B."/>
            <person name="Unosson C."/>
            <person name="Inganas E."/>
            <person name="Ohlen M."/>
            <person name="Cardew S."/>
            <person name="Jensie-Markopoulos S."/>
            <person name="Salva-Serra F."/>
            <person name="Jaen-Luchoro D."/>
            <person name="Karlsson R."/>
            <person name="Svensson-Stadler L."/>
            <person name="Chun J."/>
            <person name="Moore E."/>
        </authorList>
    </citation>
    <scope>NUCLEOTIDE SEQUENCE [LARGE SCALE GENOMIC DNA]</scope>
    <source>
        <strain evidence="1 4">CCUG 51522</strain>
    </source>
</reference>
<evidence type="ECO:0000313" key="3">
    <source>
        <dbReference type="Proteomes" id="UP000182814"/>
    </source>
</evidence>